<gene>
    <name evidence="3" type="ORF">FYJ83_10385</name>
</gene>
<dbReference type="Proteomes" id="UP000469523">
    <property type="component" value="Unassembled WGS sequence"/>
</dbReference>
<dbReference type="PANTHER" id="PTHR30349">
    <property type="entry name" value="PHAGE INTEGRASE-RELATED"/>
    <property type="match status" value="1"/>
</dbReference>
<dbReference type="Gene3D" id="1.10.443.10">
    <property type="entry name" value="Intergrase catalytic core"/>
    <property type="match status" value="1"/>
</dbReference>
<dbReference type="GO" id="GO:0006310">
    <property type="term" value="P:DNA recombination"/>
    <property type="evidence" value="ECO:0007669"/>
    <property type="project" value="UniProtKB-KW"/>
</dbReference>
<keyword evidence="1" id="KW-0233">DNA recombination</keyword>
<dbReference type="InterPro" id="IPR050090">
    <property type="entry name" value="Tyrosine_recombinase_XerCD"/>
</dbReference>
<accession>A0A6N7XZF8</accession>
<dbReference type="InterPro" id="IPR011010">
    <property type="entry name" value="DNA_brk_join_enz"/>
</dbReference>
<dbReference type="PANTHER" id="PTHR30349:SF82">
    <property type="entry name" value="INTEGRASE_RECOMBINASE YOEC-RELATED"/>
    <property type="match status" value="1"/>
</dbReference>
<keyword evidence="4" id="KW-1185">Reference proteome</keyword>
<dbReference type="Pfam" id="PF00589">
    <property type="entry name" value="Phage_integrase"/>
    <property type="match status" value="1"/>
</dbReference>
<organism evidence="3 4">
    <name type="scientific">Tissierella pigra</name>
    <dbReference type="NCBI Taxonomy" id="2607614"/>
    <lineage>
        <taxon>Bacteria</taxon>
        <taxon>Bacillati</taxon>
        <taxon>Bacillota</taxon>
        <taxon>Tissierellia</taxon>
        <taxon>Tissierellales</taxon>
        <taxon>Tissierellaceae</taxon>
        <taxon>Tissierella</taxon>
    </lineage>
</organism>
<dbReference type="GO" id="GO:0015074">
    <property type="term" value="P:DNA integration"/>
    <property type="evidence" value="ECO:0007669"/>
    <property type="project" value="InterPro"/>
</dbReference>
<proteinExistence type="predicted"/>
<dbReference type="InterPro" id="IPR002104">
    <property type="entry name" value="Integrase_catalytic"/>
</dbReference>
<dbReference type="CDD" id="cd01192">
    <property type="entry name" value="INT_C_like_3"/>
    <property type="match status" value="1"/>
</dbReference>
<name>A0A6N7XZF8_9FIRM</name>
<evidence type="ECO:0000313" key="4">
    <source>
        <dbReference type="Proteomes" id="UP000469523"/>
    </source>
</evidence>
<dbReference type="EMBL" id="VUNQ01000020">
    <property type="protein sequence ID" value="MSU01875.1"/>
    <property type="molecule type" value="Genomic_DNA"/>
</dbReference>
<dbReference type="PROSITE" id="PS51898">
    <property type="entry name" value="TYR_RECOMBINASE"/>
    <property type="match status" value="1"/>
</dbReference>
<evidence type="ECO:0000313" key="3">
    <source>
        <dbReference type="EMBL" id="MSU01875.1"/>
    </source>
</evidence>
<reference evidence="3 4" key="1">
    <citation type="submission" date="2019-09" db="EMBL/GenBank/DDBJ databases">
        <title>In-depth cultivation of the pig gut microbiome towards novel bacterial diversity and tailored functional studies.</title>
        <authorList>
            <person name="Wylensek D."/>
            <person name="Hitch T.C.A."/>
            <person name="Clavel T."/>
        </authorList>
    </citation>
    <scope>NUCLEOTIDE SEQUENCE [LARGE SCALE GENOMIC DNA]</scope>
    <source>
        <strain evidence="3 4">WCA3-693-APC-4?</strain>
    </source>
</reference>
<sequence length="185" mass="22027">MELVQPIKDMDKIIELKRELLKRNYKYYMLCIMAFNTGMRIGDIISLKVSDVKNKTHIVIREEKTNKTKLFPINEQLRQEINSYIVGMQEENYLFPSRQKNANGVKSHITRVQAYRYIKNVAEKLGIENFGMHSFRKSFGYFYYQQTKDIAKLMQIFNHSSQEVTKRYIGLSQEEIDESLQNFFL</sequence>
<dbReference type="InterPro" id="IPR013762">
    <property type="entry name" value="Integrase-like_cat_sf"/>
</dbReference>
<dbReference type="AlphaFoldDB" id="A0A6N7XZF8"/>
<feature type="domain" description="Tyr recombinase" evidence="2">
    <location>
        <begin position="1"/>
        <end position="181"/>
    </location>
</feature>
<dbReference type="GO" id="GO:0003677">
    <property type="term" value="F:DNA binding"/>
    <property type="evidence" value="ECO:0007669"/>
    <property type="project" value="InterPro"/>
</dbReference>
<evidence type="ECO:0000256" key="1">
    <source>
        <dbReference type="ARBA" id="ARBA00023172"/>
    </source>
</evidence>
<dbReference type="SUPFAM" id="SSF56349">
    <property type="entry name" value="DNA breaking-rejoining enzymes"/>
    <property type="match status" value="1"/>
</dbReference>
<evidence type="ECO:0000259" key="2">
    <source>
        <dbReference type="PROSITE" id="PS51898"/>
    </source>
</evidence>
<comment type="caution">
    <text evidence="3">The sequence shown here is derived from an EMBL/GenBank/DDBJ whole genome shotgun (WGS) entry which is preliminary data.</text>
</comment>
<protein>
    <submittedName>
        <fullName evidence="3">Site-specific integrase</fullName>
    </submittedName>
</protein>